<name>A0AAN6GMN1_9BASI</name>
<evidence type="ECO:0000256" key="1">
    <source>
        <dbReference type="SAM" id="SignalP"/>
    </source>
</evidence>
<evidence type="ECO:0000313" key="3">
    <source>
        <dbReference type="Proteomes" id="UP001176517"/>
    </source>
</evidence>
<accession>A0AAN6GMN1</accession>
<keyword evidence="1" id="KW-0732">Signal</keyword>
<sequence length="312" mass="32691">MLGLKIRNLSLVLLLATVVGLAAAQPSPGHELATEDDFGIFGRATSLRKVGAKCKSSSQCRSNVCEGGKCKAKYGGKCKKTSACASGSTCTDGVCTVPLLGPSQPCSNATQCASNSCSTDNSCADAAGNIISCGGDYYNPQAVCGRYDVGHTCANAGECLSGICKSGVCAANSAVGCKTKECGYHWNLYTDIGPWYWLYGHSVSDPICRPYFDGEQGCRSDVDCIGLCQDGTCKLVPNGEHCIFTQQCQDQNLCGLDGICYTPTELSNRPAGQPCRGETYDECAGGYCGSQTLTRPTLDGSGNITVYDPLCY</sequence>
<protein>
    <recommendedName>
        <fullName evidence="4">Dickkopf N-terminal cysteine-rich domain-containing protein</fullName>
    </recommendedName>
</protein>
<dbReference type="EMBL" id="JAPDMZ010000248">
    <property type="protein sequence ID" value="KAK0545079.1"/>
    <property type="molecule type" value="Genomic_DNA"/>
</dbReference>
<organism evidence="2 3">
    <name type="scientific">Tilletia horrida</name>
    <dbReference type="NCBI Taxonomy" id="155126"/>
    <lineage>
        <taxon>Eukaryota</taxon>
        <taxon>Fungi</taxon>
        <taxon>Dikarya</taxon>
        <taxon>Basidiomycota</taxon>
        <taxon>Ustilaginomycotina</taxon>
        <taxon>Exobasidiomycetes</taxon>
        <taxon>Tilletiales</taxon>
        <taxon>Tilletiaceae</taxon>
        <taxon>Tilletia</taxon>
    </lineage>
</organism>
<comment type="caution">
    <text evidence="2">The sequence shown here is derived from an EMBL/GenBank/DDBJ whole genome shotgun (WGS) entry which is preliminary data.</text>
</comment>
<evidence type="ECO:0000313" key="2">
    <source>
        <dbReference type="EMBL" id="KAK0545079.1"/>
    </source>
</evidence>
<feature type="chain" id="PRO_5042832458" description="Dickkopf N-terminal cysteine-rich domain-containing protein" evidence="1">
    <location>
        <begin position="25"/>
        <end position="312"/>
    </location>
</feature>
<reference evidence="2" key="1">
    <citation type="journal article" date="2023" name="PhytoFront">
        <title>Draft Genome Resources of Seven Strains of Tilletia horrida, Causal Agent of Kernel Smut of Rice.</title>
        <authorList>
            <person name="Khanal S."/>
            <person name="Antony Babu S."/>
            <person name="Zhou X.G."/>
        </authorList>
    </citation>
    <scope>NUCLEOTIDE SEQUENCE</scope>
    <source>
        <strain evidence="2">TX6</strain>
    </source>
</reference>
<evidence type="ECO:0008006" key="4">
    <source>
        <dbReference type="Google" id="ProtNLM"/>
    </source>
</evidence>
<proteinExistence type="predicted"/>
<keyword evidence="3" id="KW-1185">Reference proteome</keyword>
<dbReference type="Proteomes" id="UP001176517">
    <property type="component" value="Unassembled WGS sequence"/>
</dbReference>
<dbReference type="AlphaFoldDB" id="A0AAN6GMN1"/>
<feature type="signal peptide" evidence="1">
    <location>
        <begin position="1"/>
        <end position="24"/>
    </location>
</feature>
<gene>
    <name evidence="2" type="ORF">OC846_005817</name>
</gene>